<keyword evidence="3" id="KW-1185">Reference proteome</keyword>
<dbReference type="KEGG" id="git:C6V83_01600"/>
<organism evidence="2 3">
    <name type="scientific">Gordonia iterans</name>
    <dbReference type="NCBI Taxonomy" id="1004901"/>
    <lineage>
        <taxon>Bacteria</taxon>
        <taxon>Bacillati</taxon>
        <taxon>Actinomycetota</taxon>
        <taxon>Actinomycetes</taxon>
        <taxon>Mycobacteriales</taxon>
        <taxon>Gordoniaceae</taxon>
        <taxon>Gordonia</taxon>
    </lineage>
</organism>
<gene>
    <name evidence="2" type="ORF">C6V83_01600</name>
</gene>
<dbReference type="RefSeq" id="WP_105940915.1">
    <property type="nucleotide sequence ID" value="NZ_CP027433.1"/>
</dbReference>
<keyword evidence="1" id="KW-0472">Membrane</keyword>
<evidence type="ECO:0000313" key="3">
    <source>
        <dbReference type="Proteomes" id="UP000239814"/>
    </source>
</evidence>
<accession>A0A2S0KBY8</accession>
<reference evidence="2 3" key="1">
    <citation type="submission" date="2018-03" db="EMBL/GenBank/DDBJ databases">
        <title>Characteristics and genome of n-alkane degrading marine bacteria Gordonia iterans isolated from crude oil contaminated in Tae-an, South Korea.</title>
        <authorList>
            <person name="Lee S.-S."/>
            <person name="Kim H."/>
        </authorList>
    </citation>
    <scope>NUCLEOTIDE SEQUENCE [LARGE SCALE GENOMIC DNA]</scope>
    <source>
        <strain evidence="2 3">Co17</strain>
    </source>
</reference>
<dbReference type="Proteomes" id="UP000239814">
    <property type="component" value="Chromosome"/>
</dbReference>
<keyword evidence="1" id="KW-0812">Transmembrane</keyword>
<evidence type="ECO:0000256" key="1">
    <source>
        <dbReference type="SAM" id="Phobius"/>
    </source>
</evidence>
<proteinExistence type="predicted"/>
<evidence type="ECO:0000313" key="2">
    <source>
        <dbReference type="EMBL" id="AVL99179.1"/>
    </source>
</evidence>
<dbReference type="OrthoDB" id="4381453at2"/>
<name>A0A2S0KBY8_9ACTN</name>
<dbReference type="AlphaFoldDB" id="A0A2S0KBY8"/>
<protein>
    <recommendedName>
        <fullName evidence="4">PH domain-containing protein</fullName>
    </recommendedName>
</protein>
<keyword evidence="1" id="KW-1133">Transmembrane helix</keyword>
<sequence>MNRGTQQWATPVPAGIALLALGIALAVASAASYTEPPAMVLLGVAALATFLTGLAALMRRPRLALSDGPVLTVGTLRGRYDLTAADIESIELLGTRRLAFRSRQLLIEESDDSERPGRLLVFGQWDLGANPAVVAGRLADAGFSVHDRTGGKPASAD</sequence>
<feature type="transmembrane region" description="Helical" evidence="1">
    <location>
        <begin position="40"/>
        <end position="58"/>
    </location>
</feature>
<dbReference type="EMBL" id="CP027433">
    <property type="protein sequence ID" value="AVL99179.1"/>
    <property type="molecule type" value="Genomic_DNA"/>
</dbReference>
<evidence type="ECO:0008006" key="4">
    <source>
        <dbReference type="Google" id="ProtNLM"/>
    </source>
</evidence>